<proteinExistence type="predicted"/>
<feature type="region of interest" description="Disordered" evidence="2">
    <location>
        <begin position="64"/>
        <end position="106"/>
    </location>
</feature>
<evidence type="ECO:0000256" key="2">
    <source>
        <dbReference type="SAM" id="MobiDB-lite"/>
    </source>
</evidence>
<dbReference type="STRING" id="103827.A0A0N5D169"/>
<evidence type="ECO:0000256" key="3">
    <source>
        <dbReference type="SAM" id="SignalP"/>
    </source>
</evidence>
<dbReference type="OMA" id="EQNMQDE"/>
<keyword evidence="5" id="KW-1185">Reference proteome</keyword>
<accession>A0A0N5D169</accession>
<evidence type="ECO:0000256" key="1">
    <source>
        <dbReference type="SAM" id="Coils"/>
    </source>
</evidence>
<feature type="signal peptide" evidence="3">
    <location>
        <begin position="1"/>
        <end position="21"/>
    </location>
</feature>
<dbReference type="EMBL" id="UYYF01004427">
    <property type="protein sequence ID" value="VDN03937.1"/>
    <property type="molecule type" value="Genomic_DNA"/>
</dbReference>
<evidence type="ECO:0000313" key="4">
    <source>
        <dbReference type="EMBL" id="VDN03937.1"/>
    </source>
</evidence>
<organism evidence="6">
    <name type="scientific">Thelazia callipaeda</name>
    <name type="common">Oriental eyeworm</name>
    <name type="synonym">Parasitic nematode</name>
    <dbReference type="NCBI Taxonomy" id="103827"/>
    <lineage>
        <taxon>Eukaryota</taxon>
        <taxon>Metazoa</taxon>
        <taxon>Ecdysozoa</taxon>
        <taxon>Nematoda</taxon>
        <taxon>Chromadorea</taxon>
        <taxon>Rhabditida</taxon>
        <taxon>Spirurina</taxon>
        <taxon>Spiruromorpha</taxon>
        <taxon>Thelazioidea</taxon>
        <taxon>Thelaziidae</taxon>
        <taxon>Thelazia</taxon>
    </lineage>
</organism>
<feature type="coiled-coil region" evidence="1">
    <location>
        <begin position="36"/>
        <end position="63"/>
    </location>
</feature>
<sequence length="155" mass="17515">MNLYQYIIIFGFLSLTKKATAENDLSTEYNNVVRLMNMQNTIINNLQRRLDKLLEERNMREENVYRLQSQETGKNKCECNPGPPGPRGQKGEPGPRGPRGPSALPSDDDNMCLVVVGRCPRGFLPNANYGNTLQRIINDPLIQVCCTYLVQAELI</sequence>
<keyword evidence="3" id="KW-0732">Signal</keyword>
<gene>
    <name evidence="4" type="ORF">TCLT_LOCUS6574</name>
</gene>
<keyword evidence="1" id="KW-0175">Coiled coil</keyword>
<dbReference type="Gene3D" id="1.20.5.320">
    <property type="entry name" value="6-Phosphogluconate Dehydrogenase, domain 3"/>
    <property type="match status" value="1"/>
</dbReference>
<evidence type="ECO:0000313" key="6">
    <source>
        <dbReference type="WBParaSite" id="TCLT_0000658501-mRNA-1"/>
    </source>
</evidence>
<name>A0A0N5D169_THECL</name>
<dbReference type="OrthoDB" id="5856269at2759"/>
<reference evidence="6" key="1">
    <citation type="submission" date="2017-02" db="UniProtKB">
        <authorList>
            <consortium name="WormBaseParasite"/>
        </authorList>
    </citation>
    <scope>IDENTIFICATION</scope>
</reference>
<reference evidence="4 5" key="2">
    <citation type="submission" date="2018-11" db="EMBL/GenBank/DDBJ databases">
        <authorList>
            <consortium name="Pathogen Informatics"/>
        </authorList>
    </citation>
    <scope>NUCLEOTIDE SEQUENCE [LARGE SCALE GENOMIC DNA]</scope>
</reference>
<dbReference type="WBParaSite" id="TCLT_0000658501-mRNA-1">
    <property type="protein sequence ID" value="TCLT_0000658501-mRNA-1"/>
    <property type="gene ID" value="TCLT_0000658501"/>
</dbReference>
<dbReference type="AlphaFoldDB" id="A0A0N5D169"/>
<evidence type="ECO:0000313" key="5">
    <source>
        <dbReference type="Proteomes" id="UP000276776"/>
    </source>
</evidence>
<protein>
    <submittedName>
        <fullName evidence="6">Collagen alpha-5(VI) chain</fullName>
    </submittedName>
</protein>
<dbReference type="Proteomes" id="UP000276776">
    <property type="component" value="Unassembled WGS sequence"/>
</dbReference>
<feature type="chain" id="PRO_5043126524" evidence="3">
    <location>
        <begin position="22"/>
        <end position="155"/>
    </location>
</feature>